<comment type="caution">
    <text evidence="7">The sequence shown here is derived from an EMBL/GenBank/DDBJ whole genome shotgun (WGS) entry which is preliminary data.</text>
</comment>
<evidence type="ECO:0000256" key="2">
    <source>
        <dbReference type="ARBA" id="ARBA00022692"/>
    </source>
</evidence>
<dbReference type="OrthoDB" id="4078873at2759"/>
<dbReference type="GO" id="GO:0005886">
    <property type="term" value="C:plasma membrane"/>
    <property type="evidence" value="ECO:0007669"/>
    <property type="project" value="TreeGrafter"/>
</dbReference>
<feature type="transmembrane region" description="Helical" evidence="6">
    <location>
        <begin position="222"/>
        <end position="247"/>
    </location>
</feature>
<feature type="transmembrane region" description="Helical" evidence="6">
    <location>
        <begin position="134"/>
        <end position="151"/>
    </location>
</feature>
<feature type="transmembrane region" description="Helical" evidence="6">
    <location>
        <begin position="60"/>
        <end position="82"/>
    </location>
</feature>
<evidence type="ECO:0000313" key="7">
    <source>
        <dbReference type="EMBL" id="CAI6331894.1"/>
    </source>
</evidence>
<keyword evidence="4 6" id="KW-0472">Membrane</keyword>
<evidence type="ECO:0000256" key="5">
    <source>
        <dbReference type="SAM" id="MobiDB-lite"/>
    </source>
</evidence>
<feature type="transmembrane region" description="Helical" evidence="6">
    <location>
        <begin position="386"/>
        <end position="405"/>
    </location>
</feature>
<keyword evidence="3 6" id="KW-1133">Transmembrane helix</keyword>
<feature type="transmembrane region" description="Helical" evidence="6">
    <location>
        <begin position="346"/>
        <end position="366"/>
    </location>
</feature>
<feature type="transmembrane region" description="Helical" evidence="6">
    <location>
        <begin position="268"/>
        <end position="294"/>
    </location>
</feature>
<dbReference type="SUPFAM" id="SSF103473">
    <property type="entry name" value="MFS general substrate transporter"/>
    <property type="match status" value="2"/>
</dbReference>
<accession>A0A9W4U9L9</accession>
<feature type="transmembrane region" description="Helical" evidence="6">
    <location>
        <begin position="472"/>
        <end position="493"/>
    </location>
</feature>
<gene>
    <name evidence="7" type="ORF">PDIGIT_LOCUS4923</name>
</gene>
<proteinExistence type="predicted"/>
<evidence type="ECO:0000256" key="1">
    <source>
        <dbReference type="ARBA" id="ARBA00004141"/>
    </source>
</evidence>
<dbReference type="Proteomes" id="UP001152607">
    <property type="component" value="Unassembled WGS sequence"/>
</dbReference>
<feature type="transmembrane region" description="Helical" evidence="6">
    <location>
        <begin position="163"/>
        <end position="183"/>
    </location>
</feature>
<feature type="transmembrane region" description="Helical" evidence="6">
    <location>
        <begin position="443"/>
        <end position="465"/>
    </location>
</feature>
<evidence type="ECO:0008006" key="9">
    <source>
        <dbReference type="Google" id="ProtNLM"/>
    </source>
</evidence>
<protein>
    <recommendedName>
        <fullName evidence="9">Siderophore iron transporter mirB</fullName>
    </recommendedName>
</protein>
<evidence type="ECO:0000313" key="8">
    <source>
        <dbReference type="Proteomes" id="UP001152607"/>
    </source>
</evidence>
<organism evidence="7 8">
    <name type="scientific">Periconia digitata</name>
    <dbReference type="NCBI Taxonomy" id="1303443"/>
    <lineage>
        <taxon>Eukaryota</taxon>
        <taxon>Fungi</taxon>
        <taxon>Dikarya</taxon>
        <taxon>Ascomycota</taxon>
        <taxon>Pezizomycotina</taxon>
        <taxon>Dothideomycetes</taxon>
        <taxon>Pleosporomycetidae</taxon>
        <taxon>Pleosporales</taxon>
        <taxon>Massarineae</taxon>
        <taxon>Periconiaceae</taxon>
        <taxon>Periconia</taxon>
    </lineage>
</organism>
<dbReference type="PANTHER" id="PTHR23501">
    <property type="entry name" value="MAJOR FACILITATOR SUPERFAMILY"/>
    <property type="match status" value="1"/>
</dbReference>
<feature type="transmembrane region" description="Helical" evidence="6">
    <location>
        <begin position="412"/>
        <end position="431"/>
    </location>
</feature>
<feature type="region of interest" description="Disordered" evidence="5">
    <location>
        <begin position="1"/>
        <end position="26"/>
    </location>
</feature>
<evidence type="ECO:0000256" key="6">
    <source>
        <dbReference type="SAM" id="Phobius"/>
    </source>
</evidence>
<dbReference type="PANTHER" id="PTHR23501:SF107">
    <property type="entry name" value="TRANSPORTER, PUTATIVE (AFU_ORTHOLOGUE AFUA_7G04730)-RELATED"/>
    <property type="match status" value="1"/>
</dbReference>
<keyword evidence="8" id="KW-1185">Reference proteome</keyword>
<dbReference type="Pfam" id="PF07690">
    <property type="entry name" value="MFS_1"/>
    <property type="match status" value="1"/>
</dbReference>
<feature type="transmembrane region" description="Helical" evidence="6">
    <location>
        <begin position="102"/>
        <end position="122"/>
    </location>
</feature>
<evidence type="ECO:0000256" key="3">
    <source>
        <dbReference type="ARBA" id="ARBA00022989"/>
    </source>
</evidence>
<keyword evidence="2 6" id="KW-0812">Transmembrane</keyword>
<comment type="subcellular location">
    <subcellularLocation>
        <location evidence="1">Membrane</location>
        <topology evidence="1">Multi-pass membrane protein</topology>
    </subcellularLocation>
</comment>
<evidence type="ECO:0000256" key="4">
    <source>
        <dbReference type="ARBA" id="ARBA00023136"/>
    </source>
</evidence>
<dbReference type="InterPro" id="IPR036259">
    <property type="entry name" value="MFS_trans_sf"/>
</dbReference>
<feature type="transmembrane region" description="Helical" evidence="6">
    <location>
        <begin position="306"/>
        <end position="326"/>
    </location>
</feature>
<reference evidence="7" key="1">
    <citation type="submission" date="2023-01" db="EMBL/GenBank/DDBJ databases">
        <authorList>
            <person name="Van Ghelder C."/>
            <person name="Rancurel C."/>
        </authorList>
    </citation>
    <scope>NUCLEOTIDE SEQUENCE</scope>
    <source>
        <strain evidence="7">CNCM I-4278</strain>
    </source>
</reference>
<dbReference type="InterPro" id="IPR011701">
    <property type="entry name" value="MFS"/>
</dbReference>
<sequence length="591" mass="64786">MSLINPEGPEPVGSIVPPPQDVEKRVKDVDETTDITSQNSDQGSETFQNGVERVRAITSIWSQSTLVSMFVLLYLISFVDMLQNYVDSALNPYITSAFGKHGLLTVGTVMSTALGGCIPLATAKAIDIWGRVEGFMLMLLLSVVGMILKAVCTNVQTYIAGHVLYWTGHIGVMYVVDVMCADITTLKNRMIIFGINGTPRIAATFAAPKIADAFYYSHTWRWAFGTFIIVLVVCSVPAMGVMVSMYMKARKAGLAKKQRSGRNVAQSIAHYFVEFDIFGILLLMFAFCLFMLPFTLVNYAPNGWKTGYIIAMIVLGILLFPSFVLYEMKFAPVPFLPWKYLKDPTIIGSCVLQGVMFLSVFSWNAFFGTYLQVVHRLSLVNANYVLNSFSLTSAVFGPLIGLLISKTGNFKWIAYSGIPITLLGTALLIPFRTPNTNVGVLAFTQILVGLGTGIFATCAQIAVFAPVTHQQVAAVNALQGLFSGFGSSIGYSISGAMWTSIFPAQLAQRLPEDSKSRALEIFGSIEVQKSFADGTLERDAVVASMAHVQRLMLIAGVCFMPLCIISIWVWRNINVKKLEEKDGKQTKGMVF</sequence>
<dbReference type="GO" id="GO:0022857">
    <property type="term" value="F:transmembrane transporter activity"/>
    <property type="evidence" value="ECO:0007669"/>
    <property type="project" value="InterPro"/>
</dbReference>
<dbReference type="EMBL" id="CAOQHR010000003">
    <property type="protein sequence ID" value="CAI6331894.1"/>
    <property type="molecule type" value="Genomic_DNA"/>
</dbReference>
<feature type="transmembrane region" description="Helical" evidence="6">
    <location>
        <begin position="551"/>
        <end position="570"/>
    </location>
</feature>
<name>A0A9W4U9L9_9PLEO</name>
<dbReference type="Gene3D" id="1.20.1250.20">
    <property type="entry name" value="MFS general substrate transporter like domains"/>
    <property type="match status" value="2"/>
</dbReference>
<dbReference type="AlphaFoldDB" id="A0A9W4U9L9"/>